<proteinExistence type="predicted"/>
<reference evidence="1" key="1">
    <citation type="submission" date="2021-05" db="EMBL/GenBank/DDBJ databases">
        <title>Comparative genomics of three Colletotrichum scovillei strains and genetic complementation revealed genes involved fungal growth and virulence on chili pepper.</title>
        <authorList>
            <person name="Hsieh D.-K."/>
            <person name="Chuang S.-C."/>
            <person name="Chen C.-Y."/>
            <person name="Chao Y.-T."/>
            <person name="Lu M.-Y.J."/>
            <person name="Lee M.-H."/>
            <person name="Shih M.-C."/>
        </authorList>
    </citation>
    <scope>NUCLEOTIDE SEQUENCE</scope>
    <source>
        <strain evidence="1">Coll-153</strain>
    </source>
</reference>
<sequence>METRNLTETPESKHAKALERLSLSVKPDHGAVLWTPHTTTTTPPGILPVNVLEAVATDLDLR</sequence>
<dbReference type="EMBL" id="JAESDN010000016">
    <property type="protein sequence ID" value="KAG7041048.1"/>
    <property type="molecule type" value="Genomic_DNA"/>
</dbReference>
<keyword evidence="2" id="KW-1185">Reference proteome</keyword>
<dbReference type="AlphaFoldDB" id="A0A9P7QR55"/>
<gene>
    <name evidence="1" type="ORF">JMJ77_008753</name>
</gene>
<accession>A0A9P7QR55</accession>
<name>A0A9P7QR55_9PEZI</name>
<dbReference type="Proteomes" id="UP000699042">
    <property type="component" value="Unassembled WGS sequence"/>
</dbReference>
<organism evidence="1 2">
    <name type="scientific">Colletotrichum scovillei</name>
    <dbReference type="NCBI Taxonomy" id="1209932"/>
    <lineage>
        <taxon>Eukaryota</taxon>
        <taxon>Fungi</taxon>
        <taxon>Dikarya</taxon>
        <taxon>Ascomycota</taxon>
        <taxon>Pezizomycotina</taxon>
        <taxon>Sordariomycetes</taxon>
        <taxon>Hypocreomycetidae</taxon>
        <taxon>Glomerellales</taxon>
        <taxon>Glomerellaceae</taxon>
        <taxon>Colletotrichum</taxon>
        <taxon>Colletotrichum acutatum species complex</taxon>
    </lineage>
</organism>
<protein>
    <submittedName>
        <fullName evidence="1">Uncharacterized protein</fullName>
    </submittedName>
</protein>
<evidence type="ECO:0000313" key="2">
    <source>
        <dbReference type="Proteomes" id="UP000699042"/>
    </source>
</evidence>
<comment type="caution">
    <text evidence="1">The sequence shown here is derived from an EMBL/GenBank/DDBJ whole genome shotgun (WGS) entry which is preliminary data.</text>
</comment>
<evidence type="ECO:0000313" key="1">
    <source>
        <dbReference type="EMBL" id="KAG7041048.1"/>
    </source>
</evidence>